<dbReference type="EMBL" id="JANEYF010005087">
    <property type="protein sequence ID" value="KAJ8929221.1"/>
    <property type="molecule type" value="Genomic_DNA"/>
</dbReference>
<proteinExistence type="predicted"/>
<evidence type="ECO:0000313" key="1">
    <source>
        <dbReference type="EMBL" id="KAJ8929221.1"/>
    </source>
</evidence>
<comment type="caution">
    <text evidence="1">The sequence shown here is derived from an EMBL/GenBank/DDBJ whole genome shotgun (WGS) entry which is preliminary data.</text>
</comment>
<name>A0AAV8WS15_9CUCU</name>
<dbReference type="AlphaFoldDB" id="A0AAV8WS15"/>
<sequence length="66" mass="8167">MDDAHFVTLILLEKEEDEEHLLKKRLLQKRCETHVMFQTRTEEGYFNLLINAHLKEDEKKFRDFFR</sequence>
<evidence type="ECO:0000313" key="2">
    <source>
        <dbReference type="Proteomes" id="UP001162156"/>
    </source>
</evidence>
<dbReference type="Proteomes" id="UP001162156">
    <property type="component" value="Unassembled WGS sequence"/>
</dbReference>
<protein>
    <submittedName>
        <fullName evidence="1">Uncharacterized protein</fullName>
    </submittedName>
</protein>
<keyword evidence="2" id="KW-1185">Reference proteome</keyword>
<organism evidence="1 2">
    <name type="scientific">Rhamnusium bicolor</name>
    <dbReference type="NCBI Taxonomy" id="1586634"/>
    <lineage>
        <taxon>Eukaryota</taxon>
        <taxon>Metazoa</taxon>
        <taxon>Ecdysozoa</taxon>
        <taxon>Arthropoda</taxon>
        <taxon>Hexapoda</taxon>
        <taxon>Insecta</taxon>
        <taxon>Pterygota</taxon>
        <taxon>Neoptera</taxon>
        <taxon>Endopterygota</taxon>
        <taxon>Coleoptera</taxon>
        <taxon>Polyphaga</taxon>
        <taxon>Cucujiformia</taxon>
        <taxon>Chrysomeloidea</taxon>
        <taxon>Cerambycidae</taxon>
        <taxon>Lepturinae</taxon>
        <taxon>Rhagiini</taxon>
        <taxon>Rhamnusium</taxon>
    </lineage>
</organism>
<gene>
    <name evidence="1" type="ORF">NQ314_018100</name>
</gene>
<reference evidence="1" key="1">
    <citation type="journal article" date="2023" name="Insect Mol. Biol.">
        <title>Genome sequencing provides insights into the evolution of gene families encoding plant cell wall-degrading enzymes in longhorned beetles.</title>
        <authorList>
            <person name="Shin N.R."/>
            <person name="Okamura Y."/>
            <person name="Kirsch R."/>
            <person name="Pauchet Y."/>
        </authorList>
    </citation>
    <scope>NUCLEOTIDE SEQUENCE</scope>
    <source>
        <strain evidence="1">RBIC_L_NR</strain>
    </source>
</reference>
<accession>A0AAV8WS15</accession>